<organismHost>
    <name type="scientific">Acanthamoeba polyphaga</name>
    <name type="common">Amoeba</name>
    <dbReference type="NCBI Taxonomy" id="5757"/>
</organismHost>
<organism evidence="1">
    <name type="scientific">Acanthamoeba polyphaga mimivirus</name>
    <name type="common">APMV</name>
    <dbReference type="NCBI Taxonomy" id="212035"/>
    <lineage>
        <taxon>Viruses</taxon>
        <taxon>Varidnaviria</taxon>
        <taxon>Bamfordvirae</taxon>
        <taxon>Nucleocytoviricota</taxon>
        <taxon>Megaviricetes</taxon>
        <taxon>Imitervirales</taxon>
        <taxon>Mimiviridae</taxon>
        <taxon>Megamimivirinae</taxon>
        <taxon>Mimivirus</taxon>
        <taxon>Mimivirus bradfordmassiliense</taxon>
    </lineage>
</organism>
<reference evidence="1" key="1">
    <citation type="journal article" date="2017" name="Front. Microbiol.">
        <title>Genome Characterization of the First Mimiviruses of Lineage C Isolated in Brazil.</title>
        <authorList>
            <person name="Assis F.L."/>
            <person name="Franco-Luiz A.P.M."/>
            <person name="Dos Santos R.N."/>
            <person name="Campos F.S."/>
            <person name="Dornas F.P."/>
            <person name="Borato P.V.M."/>
            <person name="Franco A.C."/>
            <person name="Abrahao J.S."/>
            <person name="Colson P."/>
            <person name="Scola B."/>
        </authorList>
    </citation>
    <scope>NUCLEOTIDE SEQUENCE [LARGE SCALE GENOMIC DNA]</scope>
</reference>
<sequence length="44" mass="5103">MPSYTEKYAENHYHTMDVVRYLCSVGTNATTSSNNTFVQSYNYN</sequence>
<protein>
    <submittedName>
        <fullName evidence="1">Uncharacterized protein</fullName>
    </submittedName>
</protein>
<name>A0A2L2DNN3_MIMIV</name>
<evidence type="ECO:0000313" key="1">
    <source>
        <dbReference type="EMBL" id="AVG47801.1"/>
    </source>
</evidence>
<dbReference type="Proteomes" id="UP000279644">
    <property type="component" value="Segment"/>
</dbReference>
<dbReference type="EMBL" id="MG602508">
    <property type="protein sequence ID" value="AVG47801.1"/>
    <property type="molecule type" value="Genomic_DNA"/>
</dbReference>
<proteinExistence type="predicted"/>
<accession>A0A2L2DNN3</accession>